<organism evidence="1">
    <name type="scientific">Acinetobacter baumannii</name>
    <dbReference type="NCBI Taxonomy" id="470"/>
    <lineage>
        <taxon>Bacteria</taxon>
        <taxon>Pseudomonadati</taxon>
        <taxon>Pseudomonadota</taxon>
        <taxon>Gammaproteobacteria</taxon>
        <taxon>Moraxellales</taxon>
        <taxon>Moraxellaceae</taxon>
        <taxon>Acinetobacter</taxon>
        <taxon>Acinetobacter calcoaceticus/baumannii complex</taxon>
    </lineage>
</organism>
<reference evidence="1" key="1">
    <citation type="journal article" date="2011" name="BMC Microbiol.">
        <title>Genome organization of epidemic Acinetobacter baumannii strains.</title>
        <authorList>
            <person name="Di Nocera P.P."/>
            <person name="Rocco F."/>
            <person name="Giannouli M."/>
            <person name="Triassi M."/>
            <person name="Zarrilli R."/>
        </authorList>
    </citation>
    <scope>NUCLEOTIDE SEQUENCE</scope>
    <source>
        <strain evidence="1">4190</strain>
    </source>
</reference>
<evidence type="ECO:0000313" key="1">
    <source>
        <dbReference type="EMBL" id="ALL34863.1"/>
    </source>
</evidence>
<sequence>MNLKKNKNLIICLTPLQMLIADSILRMKENEEYTFICICYGYNDKYDLYFNRINDKVSSSFLYQVLSVNKIGRFFDLLRYKKNIVKKLDKKFNNVYFASIDNPFVQLALSTVEYNNMISFDDGTANLWVNSIYNKPVDRGVIQRIISKLVGISVNEEFIKARIFRHYTIFKNNMYLKGKSEFLPLFNLDFEKEQNSKVIKIFLGQPLSDYNFPIFNKENVEYILKILDVDFYFPHPREKEEITSVETIKTRKIFEDYIVELLAKGHFVEVYTFFSSAALTVANLQNVKVSAVVDNDTLNFFLELYNFFEMSGVQLVELDNIREKRYNSNC</sequence>
<dbReference type="AlphaFoldDB" id="A0A0S1M259"/>
<protein>
    <submittedName>
        <fullName evidence="1">Gtr56</fullName>
    </submittedName>
</protein>
<proteinExistence type="predicted"/>
<dbReference type="Pfam" id="PF07922">
    <property type="entry name" value="Glyco_transf_52"/>
    <property type="match status" value="1"/>
</dbReference>
<accession>A0A0S1M259</accession>
<dbReference type="Gene3D" id="3.30.370.20">
    <property type="match status" value="1"/>
</dbReference>
<dbReference type="InterPro" id="IPR012477">
    <property type="entry name" value="Glyco_transf_52"/>
</dbReference>
<reference evidence="1" key="3">
    <citation type="submission" date="2015-07" db="EMBL/GenBank/DDBJ databases">
        <title>Acinetobacter baumannii K27 and K44 capsular polysaccharides have the same K unit but different structures due to the presence of distinct wzy genes in otherwise closely related K gene clusters.</title>
        <authorList>
            <person name="Shashkov A.S."/>
            <person name="Kenyon J.J."/>
            <person name="Senchenkova S.N."/>
            <person name="Shneider M.M."/>
            <person name="Popova A.V."/>
            <person name="Arbatsky N.P."/>
            <person name="Miroshnikov K.A."/>
            <person name="Volozhantsev N.V."/>
            <person name="Hall R.M."/>
            <person name="Knirel Y.A."/>
        </authorList>
    </citation>
    <scope>NUCLEOTIDE SEQUENCE</scope>
    <source>
        <strain evidence="1">4190</strain>
    </source>
</reference>
<reference evidence="1" key="2">
    <citation type="journal article" date="2011" name="J. Bacteriol.">
        <title>Genome sequences of three Acinetobacter baumannii strains assigned to the multilocus sequence typing genotypes ST2, ST25, and ST78.</title>
        <authorList>
            <person name="Zarrilli R."/>
            <person name="Giannouli M."/>
            <person name="Rocco F."/>
            <person name="Loman N.J."/>
            <person name="Haines A.S."/>
            <person name="Constantinidou C."/>
            <person name="Pallen M.J."/>
            <person name="Triassi M."/>
            <person name="Di Nocera P.P."/>
        </authorList>
    </citation>
    <scope>NUCLEOTIDE SEQUENCE</scope>
    <source>
        <strain evidence="1">4190</strain>
    </source>
</reference>
<dbReference type="EMBL" id="KT266827">
    <property type="protein sequence ID" value="ALL34863.1"/>
    <property type="molecule type" value="Genomic_DNA"/>
</dbReference>
<gene>
    <name evidence="1" type="primary">gtr56</name>
</gene>
<dbReference type="RefSeq" id="WP_405197195.1">
    <property type="nucleotide sequence ID" value="NZ_JBDGFM010000003.1"/>
</dbReference>
<name>A0A0S1M259_ACIBA</name>